<feature type="domain" description="Adenosine deaminase" evidence="4">
    <location>
        <begin position="233"/>
        <end position="517"/>
    </location>
</feature>
<sequence length="563" mass="63682">MDSENILWEAEEGVPQTQDAFIQRFLDGRDSLIQREVSQRHDFNLHNSLPPVAHRACQIVSQACAQELVRAQQDGYPSDGLLHPSLMSEQAKEWQEQSDLWKIVRRLPKGSLLHGHLPAMIDIDFLIDQVFATPGIHISAPKPLTSQLDFQEAPVLFHYCPTGSSRDKPSLWSHDYTSSDPIDVRTAATLFPDSGEAGFRRWLKSRCTLQPNNAGGGSRAVSDFFHRCLPIVSSIFHHEPILRSSLRRIFSQLAADRIRYVEFRIAFTFQYTLQGNDKPEEDYSSWFQIFQEEVERFKSSADGKQFYGSRIIWTTMRELSNKNIGLSMKQCILAKQKFPDLISGFDLLGTENQERPLNDLLPILFWFRGRCAEQGLDIPFIFHAGQSHGDGDQADDDLFDAVLLGSRRINQPLSLYKHPLLIDIIKTKGILVEYSLRSSACLGFTSPFQSHPLPALLSRGVSVALSNDSPGIFGLGENGLSSEYFGALLAFQNMGLTGLTMMAENSIRWSCYEDQSLKEWTTGIEEGIVGEGLKASRMQDFYADFEKFCEWVVQEFEAKYGDQ</sequence>
<name>A0ABR4G1N1_9EURO</name>
<reference evidence="5 6" key="1">
    <citation type="submission" date="2024-07" db="EMBL/GenBank/DDBJ databases">
        <title>Section-level genome sequencing and comparative genomics of Aspergillus sections Usti and Cavernicolus.</title>
        <authorList>
            <consortium name="Lawrence Berkeley National Laboratory"/>
            <person name="Nybo J.L."/>
            <person name="Vesth T.C."/>
            <person name="Theobald S."/>
            <person name="Frisvad J.C."/>
            <person name="Larsen T.O."/>
            <person name="Kjaerboelling I."/>
            <person name="Rothschild-Mancinelli K."/>
            <person name="Lyhne E.K."/>
            <person name="Kogle M.E."/>
            <person name="Barry K."/>
            <person name="Clum A."/>
            <person name="Na H."/>
            <person name="Ledsgaard L."/>
            <person name="Lin J."/>
            <person name="Lipzen A."/>
            <person name="Kuo A."/>
            <person name="Riley R."/>
            <person name="Mondo S."/>
            <person name="Labutti K."/>
            <person name="Haridas S."/>
            <person name="Pangalinan J."/>
            <person name="Salamov A.A."/>
            <person name="Simmons B.A."/>
            <person name="Magnuson J.K."/>
            <person name="Chen J."/>
            <person name="Drula E."/>
            <person name="Henrissat B."/>
            <person name="Wiebenga A."/>
            <person name="Lubbers R.J."/>
            <person name="Gomes A.C."/>
            <person name="Makela M.R."/>
            <person name="Stajich J."/>
            <person name="Grigoriev I.V."/>
            <person name="Mortensen U.H."/>
            <person name="De Vries R.P."/>
            <person name="Baker S.E."/>
            <person name="Andersen M.R."/>
        </authorList>
    </citation>
    <scope>NUCLEOTIDE SEQUENCE [LARGE SCALE GENOMIC DNA]</scope>
    <source>
        <strain evidence="5 6">CBS 209.92</strain>
    </source>
</reference>
<dbReference type="Pfam" id="PF00962">
    <property type="entry name" value="A_deaminase"/>
    <property type="match status" value="1"/>
</dbReference>
<dbReference type="Proteomes" id="UP001610563">
    <property type="component" value="Unassembled WGS sequence"/>
</dbReference>
<dbReference type="PANTHER" id="PTHR11409:SF39">
    <property type="entry name" value="ADENOSINE DEAMINASE 2"/>
    <property type="match status" value="1"/>
</dbReference>
<keyword evidence="6" id="KW-1185">Reference proteome</keyword>
<dbReference type="InterPro" id="IPR032466">
    <property type="entry name" value="Metal_Hydrolase"/>
</dbReference>
<dbReference type="InterPro" id="IPR006330">
    <property type="entry name" value="Ado/ade_deaminase"/>
</dbReference>
<dbReference type="EMBL" id="JBFTWV010000064">
    <property type="protein sequence ID" value="KAL2792919.1"/>
    <property type="molecule type" value="Genomic_DNA"/>
</dbReference>
<evidence type="ECO:0000313" key="6">
    <source>
        <dbReference type="Proteomes" id="UP001610563"/>
    </source>
</evidence>
<keyword evidence="3" id="KW-0378">Hydrolase</keyword>
<evidence type="ECO:0000256" key="3">
    <source>
        <dbReference type="ARBA" id="ARBA00022801"/>
    </source>
</evidence>
<gene>
    <name evidence="5" type="ORF">BJX66DRAFT_233742</name>
</gene>
<evidence type="ECO:0000313" key="5">
    <source>
        <dbReference type="EMBL" id="KAL2792919.1"/>
    </source>
</evidence>
<dbReference type="SUPFAM" id="SSF51556">
    <property type="entry name" value="Metallo-dependent hydrolases"/>
    <property type="match status" value="1"/>
</dbReference>
<proteinExistence type="predicted"/>
<comment type="cofactor">
    <cofactor evidence="1">
        <name>Zn(2+)</name>
        <dbReference type="ChEBI" id="CHEBI:29105"/>
    </cofactor>
</comment>
<evidence type="ECO:0000256" key="1">
    <source>
        <dbReference type="ARBA" id="ARBA00001947"/>
    </source>
</evidence>
<evidence type="ECO:0000256" key="2">
    <source>
        <dbReference type="ARBA" id="ARBA00022723"/>
    </source>
</evidence>
<evidence type="ECO:0000259" key="4">
    <source>
        <dbReference type="Pfam" id="PF00962"/>
    </source>
</evidence>
<organism evidence="5 6">
    <name type="scientific">Aspergillus keveii</name>
    <dbReference type="NCBI Taxonomy" id="714993"/>
    <lineage>
        <taxon>Eukaryota</taxon>
        <taxon>Fungi</taxon>
        <taxon>Dikarya</taxon>
        <taxon>Ascomycota</taxon>
        <taxon>Pezizomycotina</taxon>
        <taxon>Eurotiomycetes</taxon>
        <taxon>Eurotiomycetidae</taxon>
        <taxon>Eurotiales</taxon>
        <taxon>Aspergillaceae</taxon>
        <taxon>Aspergillus</taxon>
        <taxon>Aspergillus subgen. Nidulantes</taxon>
    </lineage>
</organism>
<accession>A0ABR4G1N1</accession>
<dbReference type="InterPro" id="IPR001365">
    <property type="entry name" value="A_deaminase_dom"/>
</dbReference>
<keyword evidence="2" id="KW-0479">Metal-binding</keyword>
<comment type="caution">
    <text evidence="5">The sequence shown here is derived from an EMBL/GenBank/DDBJ whole genome shotgun (WGS) entry which is preliminary data.</text>
</comment>
<protein>
    <recommendedName>
        <fullName evidence="4">Adenosine deaminase domain-containing protein</fullName>
    </recommendedName>
</protein>
<dbReference type="Gene3D" id="3.20.20.140">
    <property type="entry name" value="Metal-dependent hydrolases"/>
    <property type="match status" value="1"/>
</dbReference>
<dbReference type="PANTHER" id="PTHR11409">
    <property type="entry name" value="ADENOSINE DEAMINASE"/>
    <property type="match status" value="1"/>
</dbReference>